<feature type="active site" description="Proton donor" evidence="1">
    <location>
        <position position="66"/>
    </location>
</feature>
<name>A0A1H2W3J1_9BACI</name>
<accession>A0A1H2W3J1</accession>
<reference evidence="5 6" key="1">
    <citation type="submission" date="2016-10" db="EMBL/GenBank/DDBJ databases">
        <authorList>
            <person name="de Groot N.N."/>
        </authorList>
    </citation>
    <scope>NUCLEOTIDE SEQUENCE [LARGE SCALE GENOMIC DNA]</scope>
    <source>
        <strain evidence="5 6">DSM 23126</strain>
    </source>
</reference>
<sequence>MSDISKSIKEHVQARTITLRDGTELPSLGQGTWHMGDNAGLREQEIEALRTGLDYGMTVIDTAEMYGGGKAEELAGEALEGRREEAFVVSKVLPNNAGGEKLEKACEGSLSRLGVEQLDLYLLHWSGSVPLKETVKGMEKLKADGKIKRWGVSNLDTREMKELLSLEHGGNAVCNQVLYHLASRGIEFDLMPWMKDQRMPVMAYCPLDQGGGRTLGESRTLQRIAERRSMTPLQIALAWTIHSGMVLSIPKTSNPEHVRENAEAASVTLTNEEVEMLDRAFPKPQTKQPLDIV</sequence>
<evidence type="ECO:0000256" key="3">
    <source>
        <dbReference type="PIRSR" id="PIRSR000097-3"/>
    </source>
</evidence>
<dbReference type="InterPro" id="IPR023210">
    <property type="entry name" value="NADP_OxRdtase_dom"/>
</dbReference>
<dbReference type="Gene3D" id="3.20.20.100">
    <property type="entry name" value="NADP-dependent oxidoreductase domain"/>
    <property type="match status" value="1"/>
</dbReference>
<evidence type="ECO:0000259" key="4">
    <source>
        <dbReference type="Pfam" id="PF00248"/>
    </source>
</evidence>
<dbReference type="PIRSF" id="PIRSF000097">
    <property type="entry name" value="AKR"/>
    <property type="match status" value="1"/>
</dbReference>
<dbReference type="PANTHER" id="PTHR43638">
    <property type="entry name" value="OXIDOREDUCTASE, ALDO/KETO REDUCTASE FAMILY PROTEIN"/>
    <property type="match status" value="1"/>
</dbReference>
<dbReference type="RefSeq" id="WP_091615064.1">
    <property type="nucleotide sequence ID" value="NZ_FNNC01000005.1"/>
</dbReference>
<dbReference type="PRINTS" id="PR00069">
    <property type="entry name" value="ALDKETRDTASE"/>
</dbReference>
<evidence type="ECO:0000256" key="2">
    <source>
        <dbReference type="PIRSR" id="PIRSR000097-2"/>
    </source>
</evidence>
<dbReference type="SUPFAM" id="SSF51430">
    <property type="entry name" value="NAD(P)-linked oxidoreductase"/>
    <property type="match status" value="1"/>
</dbReference>
<dbReference type="InterPro" id="IPR020471">
    <property type="entry name" value="AKR"/>
</dbReference>
<dbReference type="InterPro" id="IPR036812">
    <property type="entry name" value="NAD(P)_OxRdtase_dom_sf"/>
</dbReference>
<dbReference type="CDD" id="cd19138">
    <property type="entry name" value="AKR_YeaE"/>
    <property type="match status" value="1"/>
</dbReference>
<dbReference type="OrthoDB" id="9773828at2"/>
<keyword evidence="6" id="KW-1185">Reference proteome</keyword>
<dbReference type="EMBL" id="FNNC01000005">
    <property type="protein sequence ID" value="SDW75173.1"/>
    <property type="molecule type" value="Genomic_DNA"/>
</dbReference>
<dbReference type="Pfam" id="PF00248">
    <property type="entry name" value="Aldo_ket_red"/>
    <property type="match status" value="1"/>
</dbReference>
<dbReference type="PANTHER" id="PTHR43638:SF3">
    <property type="entry name" value="ALDEHYDE REDUCTASE"/>
    <property type="match status" value="1"/>
</dbReference>
<feature type="site" description="Lowers pKa of active site Tyr" evidence="3">
    <location>
        <position position="91"/>
    </location>
</feature>
<dbReference type="AlphaFoldDB" id="A0A1H2W3J1"/>
<protein>
    <submittedName>
        <fullName evidence="5">Aldo/keto reductase</fullName>
    </submittedName>
</protein>
<feature type="binding site" evidence="2">
    <location>
        <position position="124"/>
    </location>
    <ligand>
        <name>substrate</name>
    </ligand>
</feature>
<evidence type="ECO:0000313" key="6">
    <source>
        <dbReference type="Proteomes" id="UP000199488"/>
    </source>
</evidence>
<feature type="domain" description="NADP-dependent oxidoreductase" evidence="4">
    <location>
        <begin position="28"/>
        <end position="279"/>
    </location>
</feature>
<evidence type="ECO:0000256" key="1">
    <source>
        <dbReference type="PIRSR" id="PIRSR000097-1"/>
    </source>
</evidence>
<dbReference type="Proteomes" id="UP000199488">
    <property type="component" value="Unassembled WGS sequence"/>
</dbReference>
<organism evidence="5 6">
    <name type="scientific">Marinococcus luteus</name>
    <dbReference type="NCBI Taxonomy" id="1122204"/>
    <lineage>
        <taxon>Bacteria</taxon>
        <taxon>Bacillati</taxon>
        <taxon>Bacillota</taxon>
        <taxon>Bacilli</taxon>
        <taxon>Bacillales</taxon>
        <taxon>Bacillaceae</taxon>
        <taxon>Marinococcus</taxon>
    </lineage>
</organism>
<dbReference type="STRING" id="1122204.SAMN05421781_2246"/>
<gene>
    <name evidence="5" type="ORF">SAMN05421781_2246</name>
</gene>
<proteinExistence type="predicted"/>
<dbReference type="GO" id="GO:0016491">
    <property type="term" value="F:oxidoreductase activity"/>
    <property type="evidence" value="ECO:0007669"/>
    <property type="project" value="InterPro"/>
</dbReference>
<evidence type="ECO:0000313" key="5">
    <source>
        <dbReference type="EMBL" id="SDW75173.1"/>
    </source>
</evidence>